<dbReference type="EMBL" id="KV424096">
    <property type="protein sequence ID" value="KZT51682.1"/>
    <property type="molecule type" value="Genomic_DNA"/>
</dbReference>
<keyword evidence="2" id="KW-1185">Reference proteome</keyword>
<accession>A0A165CYG2</accession>
<dbReference type="InParanoid" id="A0A165CYG2"/>
<dbReference type="STRING" id="1353952.A0A165CYG2"/>
<sequence>MSAAVAALKSIWGALTLGHCTRAVLGLAALLEAANRVLAALDVTLDRLQAIQQKIRRLRAGGGEGGGLL</sequence>
<gene>
    <name evidence="1" type="ORF">CALCODRAFT_487737</name>
</gene>
<dbReference type="AlphaFoldDB" id="A0A165CYG2"/>
<name>A0A165CYG2_9BASI</name>
<dbReference type="Proteomes" id="UP000076842">
    <property type="component" value="Unassembled WGS sequence"/>
</dbReference>
<organism evidence="1 2">
    <name type="scientific">Calocera cornea HHB12733</name>
    <dbReference type="NCBI Taxonomy" id="1353952"/>
    <lineage>
        <taxon>Eukaryota</taxon>
        <taxon>Fungi</taxon>
        <taxon>Dikarya</taxon>
        <taxon>Basidiomycota</taxon>
        <taxon>Agaricomycotina</taxon>
        <taxon>Dacrymycetes</taxon>
        <taxon>Dacrymycetales</taxon>
        <taxon>Dacrymycetaceae</taxon>
        <taxon>Calocera</taxon>
    </lineage>
</organism>
<reference evidence="1 2" key="1">
    <citation type="journal article" date="2016" name="Mol. Biol. Evol.">
        <title>Comparative Genomics of Early-Diverging Mushroom-Forming Fungi Provides Insights into the Origins of Lignocellulose Decay Capabilities.</title>
        <authorList>
            <person name="Nagy L.G."/>
            <person name="Riley R."/>
            <person name="Tritt A."/>
            <person name="Adam C."/>
            <person name="Daum C."/>
            <person name="Floudas D."/>
            <person name="Sun H."/>
            <person name="Yadav J.S."/>
            <person name="Pangilinan J."/>
            <person name="Larsson K.H."/>
            <person name="Matsuura K."/>
            <person name="Barry K."/>
            <person name="Labutti K."/>
            <person name="Kuo R."/>
            <person name="Ohm R.A."/>
            <person name="Bhattacharya S.S."/>
            <person name="Shirouzu T."/>
            <person name="Yoshinaga Y."/>
            <person name="Martin F.M."/>
            <person name="Grigoriev I.V."/>
            <person name="Hibbett D.S."/>
        </authorList>
    </citation>
    <scope>NUCLEOTIDE SEQUENCE [LARGE SCALE GENOMIC DNA]</scope>
    <source>
        <strain evidence="1 2">HHB12733</strain>
    </source>
</reference>
<evidence type="ECO:0000313" key="1">
    <source>
        <dbReference type="EMBL" id="KZT51682.1"/>
    </source>
</evidence>
<protein>
    <submittedName>
        <fullName evidence="1">Uncharacterized protein</fullName>
    </submittedName>
</protein>
<proteinExistence type="predicted"/>
<evidence type="ECO:0000313" key="2">
    <source>
        <dbReference type="Proteomes" id="UP000076842"/>
    </source>
</evidence>